<organism evidence="1 2">
    <name type="scientific">Tetragonisca angustula</name>
    <dbReference type="NCBI Taxonomy" id="166442"/>
    <lineage>
        <taxon>Eukaryota</taxon>
        <taxon>Metazoa</taxon>
        <taxon>Ecdysozoa</taxon>
        <taxon>Arthropoda</taxon>
        <taxon>Hexapoda</taxon>
        <taxon>Insecta</taxon>
        <taxon>Pterygota</taxon>
        <taxon>Neoptera</taxon>
        <taxon>Endopterygota</taxon>
        <taxon>Hymenoptera</taxon>
        <taxon>Apocrita</taxon>
        <taxon>Aculeata</taxon>
        <taxon>Apoidea</taxon>
        <taxon>Anthophila</taxon>
        <taxon>Apidae</taxon>
        <taxon>Tetragonisca</taxon>
    </lineage>
</organism>
<protein>
    <submittedName>
        <fullName evidence="1">Uncharacterized protein</fullName>
    </submittedName>
</protein>
<sequence length="126" mass="13964">MSSTVVFGCSVFAKLEFGVLTTAVDFSENNHREKNLHQTSFGYYSMFIIVLVENESLISGGFVKSTNCGDLIASRISSLSEFLYVFELSFSNSGFSSFDCHNFRGDTFKLSSVLLASMFVGVLFVR</sequence>
<comment type="caution">
    <text evidence="1">The sequence shown here is derived from an EMBL/GenBank/DDBJ whole genome shotgun (WGS) entry which is preliminary data.</text>
</comment>
<dbReference type="AlphaFoldDB" id="A0AAW0ZD84"/>
<gene>
    <name evidence="1" type="ORF">QLX08_010163</name>
</gene>
<dbReference type="EMBL" id="JAWNGG020000253">
    <property type="protein sequence ID" value="KAK9295550.1"/>
    <property type="molecule type" value="Genomic_DNA"/>
</dbReference>
<reference evidence="1 2" key="1">
    <citation type="submission" date="2024-05" db="EMBL/GenBank/DDBJ databases">
        <title>The nuclear and mitochondrial genome assemblies of Tetragonisca angustula (Apidae: Meliponini), a tiny yet remarkable pollinator in the Neotropics.</title>
        <authorList>
            <person name="Ferrari R."/>
            <person name="Ricardo P.C."/>
            <person name="Dias F.C."/>
            <person name="Araujo N.S."/>
            <person name="Soares D.O."/>
            <person name="Zhou Q.-S."/>
            <person name="Zhu C.-D."/>
            <person name="Coutinho L."/>
            <person name="Airas M.C."/>
            <person name="Batista T.M."/>
        </authorList>
    </citation>
    <scope>NUCLEOTIDE SEQUENCE [LARGE SCALE GENOMIC DNA]</scope>
    <source>
        <strain evidence="1">ASF017062</strain>
        <tissue evidence="1">Abdomen</tissue>
    </source>
</reference>
<keyword evidence="2" id="KW-1185">Reference proteome</keyword>
<evidence type="ECO:0000313" key="2">
    <source>
        <dbReference type="Proteomes" id="UP001432146"/>
    </source>
</evidence>
<name>A0AAW0ZD84_9HYME</name>
<accession>A0AAW0ZD84</accession>
<evidence type="ECO:0000313" key="1">
    <source>
        <dbReference type="EMBL" id="KAK9295550.1"/>
    </source>
</evidence>
<dbReference type="Proteomes" id="UP001432146">
    <property type="component" value="Unassembled WGS sequence"/>
</dbReference>
<proteinExistence type="predicted"/>